<evidence type="ECO:0000313" key="2">
    <source>
        <dbReference type="Proteomes" id="UP000005741"/>
    </source>
</evidence>
<sequence>MSLLNQYNSCPKGPDPGFNGAAFLGWLKKRGGIRREKDCERKCQENGFTAKSFIKQAGMEYIRIGQTGNGNKVIQRVDKVWADQWMTYYDVEVPHHRHWTNL</sequence>
<dbReference type="InParanoid" id="H1YYK2"/>
<dbReference type="AlphaFoldDB" id="H1YYK2"/>
<reference evidence="1 2" key="1">
    <citation type="submission" date="2011-10" db="EMBL/GenBank/DDBJ databases">
        <title>The Improved High-Quality Draft genome of Methanoplanus limicola DSM 2279.</title>
        <authorList>
            <consortium name="US DOE Joint Genome Institute (JGI-PGF)"/>
            <person name="Lucas S."/>
            <person name="Copeland A."/>
            <person name="Lapidus A."/>
            <person name="Glavina del Rio T."/>
            <person name="Dalin E."/>
            <person name="Tice H."/>
            <person name="Bruce D."/>
            <person name="Goodwin L."/>
            <person name="Pitluck S."/>
            <person name="Peters L."/>
            <person name="Mikhailova N."/>
            <person name="Lu M."/>
            <person name="Kyrpides N."/>
            <person name="Mavromatis K."/>
            <person name="Ivanova N."/>
            <person name="Markowitz V."/>
            <person name="Cheng J.-F."/>
            <person name="Hugenholtz P."/>
            <person name="Woyke T."/>
            <person name="Wu D."/>
            <person name="Wirth R."/>
            <person name="Brambilla E.-M."/>
            <person name="Klenk H.-P."/>
            <person name="Eisen J.A."/>
        </authorList>
    </citation>
    <scope>NUCLEOTIDE SEQUENCE [LARGE SCALE GENOMIC DNA]</scope>
    <source>
        <strain evidence="1 2">DSM 2279</strain>
    </source>
</reference>
<proteinExistence type="predicted"/>
<dbReference type="HOGENOM" id="CLU_164497_0_0_2"/>
<protein>
    <submittedName>
        <fullName evidence="1">Uncharacterized protein</fullName>
    </submittedName>
</protein>
<gene>
    <name evidence="1" type="ORF">Metlim_1885</name>
</gene>
<dbReference type="EMBL" id="CM001436">
    <property type="protein sequence ID" value="EHQ35985.1"/>
    <property type="molecule type" value="Genomic_DNA"/>
</dbReference>
<dbReference type="RefSeq" id="WP_004078061.1">
    <property type="nucleotide sequence ID" value="NZ_CM001436.1"/>
</dbReference>
<dbReference type="Proteomes" id="UP000005741">
    <property type="component" value="Chromosome"/>
</dbReference>
<evidence type="ECO:0000313" key="1">
    <source>
        <dbReference type="EMBL" id="EHQ35985.1"/>
    </source>
</evidence>
<dbReference type="STRING" id="937775.Metlim_1885"/>
<accession>H1YYK2</accession>
<organism evidence="1 2">
    <name type="scientific">Methanoplanus limicola DSM 2279</name>
    <dbReference type="NCBI Taxonomy" id="937775"/>
    <lineage>
        <taxon>Archaea</taxon>
        <taxon>Methanobacteriati</taxon>
        <taxon>Methanobacteriota</taxon>
        <taxon>Stenosarchaea group</taxon>
        <taxon>Methanomicrobia</taxon>
        <taxon>Methanomicrobiales</taxon>
        <taxon>Methanomicrobiaceae</taxon>
        <taxon>Methanoplanus</taxon>
    </lineage>
</organism>
<name>H1YYK2_9EURY</name>
<keyword evidence="2" id="KW-1185">Reference proteome</keyword>